<evidence type="ECO:0000313" key="3">
    <source>
        <dbReference type="Proteomes" id="UP001607303"/>
    </source>
</evidence>
<feature type="region of interest" description="Disordered" evidence="1">
    <location>
        <begin position="1"/>
        <end position="27"/>
    </location>
</feature>
<dbReference type="EMBL" id="JAYRBN010000050">
    <property type="protein sequence ID" value="KAL2744443.1"/>
    <property type="molecule type" value="Genomic_DNA"/>
</dbReference>
<feature type="compositionally biased region" description="Low complexity" evidence="1">
    <location>
        <begin position="1"/>
        <end position="22"/>
    </location>
</feature>
<feature type="non-terminal residue" evidence="2">
    <location>
        <position position="1"/>
    </location>
</feature>
<evidence type="ECO:0000313" key="2">
    <source>
        <dbReference type="EMBL" id="KAL2744443.1"/>
    </source>
</evidence>
<keyword evidence="3" id="KW-1185">Reference proteome</keyword>
<protein>
    <submittedName>
        <fullName evidence="2">Uncharacterized protein</fullName>
    </submittedName>
</protein>
<dbReference type="AlphaFoldDB" id="A0ABD2CH86"/>
<dbReference type="Proteomes" id="UP001607303">
    <property type="component" value="Unassembled WGS sequence"/>
</dbReference>
<sequence length="108" mass="12530">TSSLSLSLSSSSFSLSSLSTSSHGRKRFHFSTTKNRSRMTFTERPIGLHCYLFLRKYFPFDQENNFFMEFVLHRYNSNLSYLACISLNISLNIIVDLTLRKQAIDRCS</sequence>
<accession>A0ABD2CH86</accession>
<name>A0ABD2CH86_VESMC</name>
<organism evidence="2 3">
    <name type="scientific">Vespula maculifrons</name>
    <name type="common">Eastern yellow jacket</name>
    <name type="synonym">Wasp</name>
    <dbReference type="NCBI Taxonomy" id="7453"/>
    <lineage>
        <taxon>Eukaryota</taxon>
        <taxon>Metazoa</taxon>
        <taxon>Ecdysozoa</taxon>
        <taxon>Arthropoda</taxon>
        <taxon>Hexapoda</taxon>
        <taxon>Insecta</taxon>
        <taxon>Pterygota</taxon>
        <taxon>Neoptera</taxon>
        <taxon>Endopterygota</taxon>
        <taxon>Hymenoptera</taxon>
        <taxon>Apocrita</taxon>
        <taxon>Aculeata</taxon>
        <taxon>Vespoidea</taxon>
        <taxon>Vespidae</taxon>
        <taxon>Vespinae</taxon>
        <taxon>Vespula</taxon>
    </lineage>
</organism>
<evidence type="ECO:0000256" key="1">
    <source>
        <dbReference type="SAM" id="MobiDB-lite"/>
    </source>
</evidence>
<reference evidence="2 3" key="1">
    <citation type="journal article" date="2024" name="Ann. Entomol. Soc. Am.">
        <title>Genomic analyses of the southern and eastern yellowjacket wasps (Hymenoptera: Vespidae) reveal evolutionary signatures of social life.</title>
        <authorList>
            <person name="Catto M.A."/>
            <person name="Caine P.B."/>
            <person name="Orr S.E."/>
            <person name="Hunt B.G."/>
            <person name="Goodisman M.A.D."/>
        </authorList>
    </citation>
    <scope>NUCLEOTIDE SEQUENCE [LARGE SCALE GENOMIC DNA]</scope>
    <source>
        <strain evidence="2">232</strain>
        <tissue evidence="2">Head and thorax</tissue>
    </source>
</reference>
<gene>
    <name evidence="2" type="ORF">V1477_006985</name>
</gene>
<comment type="caution">
    <text evidence="2">The sequence shown here is derived from an EMBL/GenBank/DDBJ whole genome shotgun (WGS) entry which is preliminary data.</text>
</comment>
<proteinExistence type="predicted"/>